<sequence length="116" mass="13497">MPGAGAIKLVDGAGDDGEIETLDDDGDRIIPIRDFLRLKKFQSGLKLLVFDPVRFQFIFAFLNFRQSQRIERLNRLYKSIDSHLRYSAGEVRRNVHVLMRRCKAALMRRDAVVYLR</sequence>
<reference evidence="1 2" key="1">
    <citation type="submission" date="2023-03" db="EMBL/GenBank/DDBJ databases">
        <title>High recombination rates correlate with genetic variation in Cardiocondyla obscurior ants.</title>
        <authorList>
            <person name="Errbii M."/>
        </authorList>
    </citation>
    <scope>NUCLEOTIDE SEQUENCE [LARGE SCALE GENOMIC DNA]</scope>
    <source>
        <strain evidence="1">Alpha-2009</strain>
        <tissue evidence="1">Whole body</tissue>
    </source>
</reference>
<dbReference type="AlphaFoldDB" id="A0AAW2GSW5"/>
<organism evidence="1 2">
    <name type="scientific">Cardiocondyla obscurior</name>
    <dbReference type="NCBI Taxonomy" id="286306"/>
    <lineage>
        <taxon>Eukaryota</taxon>
        <taxon>Metazoa</taxon>
        <taxon>Ecdysozoa</taxon>
        <taxon>Arthropoda</taxon>
        <taxon>Hexapoda</taxon>
        <taxon>Insecta</taxon>
        <taxon>Pterygota</taxon>
        <taxon>Neoptera</taxon>
        <taxon>Endopterygota</taxon>
        <taxon>Hymenoptera</taxon>
        <taxon>Apocrita</taxon>
        <taxon>Aculeata</taxon>
        <taxon>Formicoidea</taxon>
        <taxon>Formicidae</taxon>
        <taxon>Myrmicinae</taxon>
        <taxon>Cardiocondyla</taxon>
    </lineage>
</organism>
<dbReference type="EMBL" id="JADYXP020000002">
    <property type="protein sequence ID" value="KAL0130341.1"/>
    <property type="molecule type" value="Genomic_DNA"/>
</dbReference>
<protein>
    <submittedName>
        <fullName evidence="1">Uncharacterized protein</fullName>
    </submittedName>
</protein>
<gene>
    <name evidence="1" type="ORF">PUN28_002167</name>
</gene>
<evidence type="ECO:0000313" key="1">
    <source>
        <dbReference type="EMBL" id="KAL0130341.1"/>
    </source>
</evidence>
<comment type="caution">
    <text evidence="1">The sequence shown here is derived from an EMBL/GenBank/DDBJ whole genome shotgun (WGS) entry which is preliminary data.</text>
</comment>
<evidence type="ECO:0000313" key="2">
    <source>
        <dbReference type="Proteomes" id="UP001430953"/>
    </source>
</evidence>
<name>A0AAW2GSW5_9HYME</name>
<dbReference type="Proteomes" id="UP001430953">
    <property type="component" value="Unassembled WGS sequence"/>
</dbReference>
<accession>A0AAW2GSW5</accession>
<keyword evidence="2" id="KW-1185">Reference proteome</keyword>
<proteinExistence type="predicted"/>